<gene>
    <name evidence="1" type="ORF">V9T40_010989</name>
</gene>
<evidence type="ECO:0000313" key="1">
    <source>
        <dbReference type="EMBL" id="KAK7573798.1"/>
    </source>
</evidence>
<reference evidence="1 2" key="1">
    <citation type="submission" date="2024-03" db="EMBL/GenBank/DDBJ databases">
        <title>Adaptation during the transition from Ophiocordyceps entomopathogen to insect associate is accompanied by gene loss and intensified selection.</title>
        <authorList>
            <person name="Ward C.M."/>
            <person name="Onetto C.A."/>
            <person name="Borneman A.R."/>
        </authorList>
    </citation>
    <scope>NUCLEOTIDE SEQUENCE [LARGE SCALE GENOMIC DNA]</scope>
    <source>
        <strain evidence="1">AWRI1</strain>
        <tissue evidence="1">Single Adult Female</tissue>
    </source>
</reference>
<dbReference type="PANTHER" id="PTHR14540:SF2">
    <property type="entry name" value="INTEGRATOR COMPLEX SUBUNIT 15"/>
    <property type="match status" value="1"/>
</dbReference>
<keyword evidence="2" id="KW-1185">Reference proteome</keyword>
<evidence type="ECO:0000313" key="2">
    <source>
        <dbReference type="Proteomes" id="UP001367676"/>
    </source>
</evidence>
<accession>A0AAN9T8F2</accession>
<proteinExistence type="predicted"/>
<name>A0AAN9T8F2_9HEMI</name>
<dbReference type="Pfam" id="PF14964">
    <property type="entry name" value="INTS15"/>
    <property type="match status" value="1"/>
</dbReference>
<dbReference type="Proteomes" id="UP001367676">
    <property type="component" value="Unassembled WGS sequence"/>
</dbReference>
<dbReference type="InterPro" id="IPR027844">
    <property type="entry name" value="INTS15"/>
</dbReference>
<dbReference type="EMBL" id="JBBCAQ010000037">
    <property type="protein sequence ID" value="KAK7573798.1"/>
    <property type="molecule type" value="Genomic_DNA"/>
</dbReference>
<dbReference type="AlphaFoldDB" id="A0AAN9T8F2"/>
<protein>
    <submittedName>
        <fullName evidence="1">Uncharacterized protein</fullName>
    </submittedName>
</protein>
<organism evidence="1 2">
    <name type="scientific">Parthenolecanium corni</name>
    <dbReference type="NCBI Taxonomy" id="536013"/>
    <lineage>
        <taxon>Eukaryota</taxon>
        <taxon>Metazoa</taxon>
        <taxon>Ecdysozoa</taxon>
        <taxon>Arthropoda</taxon>
        <taxon>Hexapoda</taxon>
        <taxon>Insecta</taxon>
        <taxon>Pterygota</taxon>
        <taxon>Neoptera</taxon>
        <taxon>Paraneoptera</taxon>
        <taxon>Hemiptera</taxon>
        <taxon>Sternorrhyncha</taxon>
        <taxon>Coccoidea</taxon>
        <taxon>Coccidae</taxon>
        <taxon>Parthenolecanium</taxon>
    </lineage>
</organism>
<sequence length="387" mass="43005">MSSDSTKQVLRKLDFPFCVKEALLRIEQLCTANVAPNIERIQSIKQTDLAMELIAEFVFCDVDRKGAKKKRLTRIQEMQLLEVLSDYFAYSHGPNLGGDAARNTVFMSLFPHTFVDRCQLLVKLVSIAVCTNNIPLLSATGVLMQQIGCTSKFSIALAKGIINDYFILLPESSEKLRDLPSKVPLFTANFLTALSELYFSASSDDAISLPSSKLLDIINEWVSENNSLCYAALTSNLLHSLPLGGIPMPAVTPFVGLFKWCVLAPLFTDDKNFQYAKLHLSALESLLEAQIYCPSPTQRNVVSAQQLTTLVSTCHERIGKILAQIQSEASPLPASVQLALERLAQFVQVALHTNSVYGSKQEFINRLKQLPSIRILRITLSRHKEVI</sequence>
<dbReference type="PANTHER" id="PTHR14540">
    <property type="entry name" value="INTEGRATOR COMPLEX SUBUNIT 15"/>
    <property type="match status" value="1"/>
</dbReference>
<comment type="caution">
    <text evidence="1">The sequence shown here is derived from an EMBL/GenBank/DDBJ whole genome shotgun (WGS) entry which is preliminary data.</text>
</comment>